<dbReference type="GO" id="GO:0009190">
    <property type="term" value="P:cyclic nucleotide biosynthetic process"/>
    <property type="evidence" value="ECO:0007669"/>
    <property type="project" value="InterPro"/>
</dbReference>
<dbReference type="AlphaFoldDB" id="A0A7W4VM37"/>
<keyword evidence="3" id="KW-1185">Reference proteome</keyword>
<dbReference type="InterPro" id="IPR001054">
    <property type="entry name" value="A/G_cyclase"/>
</dbReference>
<proteinExistence type="predicted"/>
<dbReference type="EMBL" id="JACHWB010000003">
    <property type="protein sequence ID" value="MBB3019692.1"/>
    <property type="molecule type" value="Genomic_DNA"/>
</dbReference>
<gene>
    <name evidence="2" type="ORF">FHR70_002757</name>
</gene>
<dbReference type="InterPro" id="IPR011990">
    <property type="entry name" value="TPR-like_helical_dom_sf"/>
</dbReference>
<reference evidence="2 3" key="1">
    <citation type="submission" date="2020-08" db="EMBL/GenBank/DDBJ databases">
        <title>The Agave Microbiome: Exploring the role of microbial communities in plant adaptations to desert environments.</title>
        <authorList>
            <person name="Partida-Martinez L.P."/>
        </authorList>
    </citation>
    <scope>NUCLEOTIDE SEQUENCE [LARGE SCALE GENOMIC DNA]</scope>
    <source>
        <strain evidence="2 3">AT3.9</strain>
    </source>
</reference>
<dbReference type="SUPFAM" id="SSF55073">
    <property type="entry name" value="Nucleotide cyclase"/>
    <property type="match status" value="1"/>
</dbReference>
<dbReference type="Pfam" id="PF17680">
    <property type="entry name" value="FlgO"/>
    <property type="match status" value="1"/>
</dbReference>
<name>A0A7W4VM37_9HYPH</name>
<accession>A0A7W4VM37</accession>
<dbReference type="Gene3D" id="3.30.70.1230">
    <property type="entry name" value="Nucleotide cyclase"/>
    <property type="match status" value="1"/>
</dbReference>
<dbReference type="InterPro" id="IPR041215">
    <property type="entry name" value="FlgO_dom"/>
</dbReference>
<dbReference type="PANTHER" id="PTHR12558">
    <property type="entry name" value="CELL DIVISION CYCLE 16,23,27"/>
    <property type="match status" value="1"/>
</dbReference>
<dbReference type="CDD" id="cd07302">
    <property type="entry name" value="CHD"/>
    <property type="match status" value="1"/>
</dbReference>
<evidence type="ECO:0000313" key="2">
    <source>
        <dbReference type="EMBL" id="MBB3019692.1"/>
    </source>
</evidence>
<dbReference type="Gene3D" id="3.40.50.10070">
    <property type="entry name" value="TolB, N-terminal domain"/>
    <property type="match status" value="1"/>
</dbReference>
<dbReference type="PROSITE" id="PS50125">
    <property type="entry name" value="GUANYLATE_CYCLASE_2"/>
    <property type="match status" value="1"/>
</dbReference>
<feature type="domain" description="Guanylate cyclase" evidence="1">
    <location>
        <begin position="20"/>
        <end position="135"/>
    </location>
</feature>
<dbReference type="Proteomes" id="UP000532010">
    <property type="component" value="Unassembled WGS sequence"/>
</dbReference>
<dbReference type="InterPro" id="IPR029787">
    <property type="entry name" value="Nucleotide_cyclase"/>
</dbReference>
<dbReference type="SUPFAM" id="SSF48452">
    <property type="entry name" value="TPR-like"/>
    <property type="match status" value="1"/>
</dbReference>
<dbReference type="RefSeq" id="WP_183450966.1">
    <property type="nucleotide sequence ID" value="NZ_JACHWB010000003.1"/>
</dbReference>
<dbReference type="GO" id="GO:0035556">
    <property type="term" value="P:intracellular signal transduction"/>
    <property type="evidence" value="ECO:0007669"/>
    <property type="project" value="InterPro"/>
</dbReference>
<protein>
    <submittedName>
        <fullName evidence="2">TolB-like protein/class 3 adenylate cyclase/Tfp pilus assembly protein PilF</fullName>
    </submittedName>
</protein>
<evidence type="ECO:0000259" key="1">
    <source>
        <dbReference type="PROSITE" id="PS50125"/>
    </source>
</evidence>
<organism evidence="2 3">
    <name type="scientific">Microvirga lupini</name>
    <dbReference type="NCBI Taxonomy" id="420324"/>
    <lineage>
        <taxon>Bacteria</taxon>
        <taxon>Pseudomonadati</taxon>
        <taxon>Pseudomonadota</taxon>
        <taxon>Alphaproteobacteria</taxon>
        <taxon>Hyphomicrobiales</taxon>
        <taxon>Methylobacteriaceae</taxon>
        <taxon>Microvirga</taxon>
    </lineage>
</organism>
<dbReference type="GO" id="GO:0004016">
    <property type="term" value="F:adenylate cyclase activity"/>
    <property type="evidence" value="ECO:0007669"/>
    <property type="project" value="UniProtKB-ARBA"/>
</dbReference>
<dbReference type="Gene3D" id="1.25.40.10">
    <property type="entry name" value="Tetratricopeptide repeat domain"/>
    <property type="match status" value="2"/>
</dbReference>
<evidence type="ECO:0000313" key="3">
    <source>
        <dbReference type="Proteomes" id="UP000532010"/>
    </source>
</evidence>
<sequence>MQIGQQTEDPFPAAIRAKRAVLILDVVESVRLVEQDETEFISRWLAFVEQVRNRILPDHNGHFTKGLGDGMLLDFDDVRSAISAAFSIQQERNRQNQTLPPAQQILLRMGIEVSDVIIDQADLYGIGVSRAARILTLAGPGEIVISANVRDQLTADLDADIEDLGECYLKHMPQPVRAYRIGPPGPRPVIEAGSLFEDLLPTLAVVPFTTHDSEDEHHILGEVLAEELIQDLSRSPELHVISRLSTTVFRGRETSLAQVSTNLNANYVLSGFYRIQNRQVIVEAELAEAKSGQIAWAARYRGQLSGIISGKRDLIDEIAANVNAAVMVSELQRAQSQALPTLRSYTLLLAAVALMHRLSPYDFGEAHRLLEALIERAPRQAIPRAWLAKWHVLRVQQGWSDDPRQDAQLALQCTKQALDADPQCSLALAVDGFVHTNLLKKLDTAMERYDLALLNNPNDSLAWLLKGTLHAFKDEGQQAVGCTQRARKLSPLDPHRYFYDSLAATAHLAAHQFDRALKLAQRSLRSNCTHTSTLRAMAVAQWELGMHEDARRTVARLMQLEPHLTISSWRERSPSAGYRIGEEWASVLQQAGVPK</sequence>
<comment type="caution">
    <text evidence="2">The sequence shown here is derived from an EMBL/GenBank/DDBJ whole genome shotgun (WGS) entry which is preliminary data.</text>
</comment>
<dbReference type="PANTHER" id="PTHR12558:SF13">
    <property type="entry name" value="CELL DIVISION CYCLE PROTEIN 27 HOMOLOG"/>
    <property type="match status" value="1"/>
</dbReference>